<gene>
    <name evidence="1" type="ordered locus">HAPS_1873</name>
</gene>
<proteinExistence type="predicted"/>
<organism evidence="1 2">
    <name type="scientific">Glaesserella parasuis serovar 5 (strain SH0165)</name>
    <name type="common">Haemophilus parasuis</name>
    <dbReference type="NCBI Taxonomy" id="557723"/>
    <lineage>
        <taxon>Bacteria</taxon>
        <taxon>Pseudomonadati</taxon>
        <taxon>Pseudomonadota</taxon>
        <taxon>Gammaproteobacteria</taxon>
        <taxon>Pasteurellales</taxon>
        <taxon>Pasteurellaceae</taxon>
        <taxon>Glaesserella</taxon>
    </lineage>
</organism>
<reference evidence="1 2" key="1">
    <citation type="journal article" date="2009" name="J. Bacteriol.">
        <title>Complete genome sequence of Haemophilus parasuis SH0165.</title>
        <authorList>
            <person name="Yue M."/>
            <person name="Yang F."/>
            <person name="Yang J."/>
            <person name="Bei W."/>
            <person name="Cai X."/>
            <person name="Chen L."/>
            <person name="Dong J."/>
            <person name="Zhou R."/>
            <person name="Jin M."/>
            <person name="Jin Q."/>
            <person name="Chen H."/>
        </authorList>
    </citation>
    <scope>NUCLEOTIDE SEQUENCE [LARGE SCALE GENOMIC DNA]</scope>
    <source>
        <strain evidence="1 2">SH0165</strain>
    </source>
</reference>
<evidence type="ECO:0000313" key="2">
    <source>
        <dbReference type="Proteomes" id="UP000006743"/>
    </source>
</evidence>
<dbReference type="Proteomes" id="UP000006743">
    <property type="component" value="Chromosome"/>
</dbReference>
<protein>
    <submittedName>
        <fullName evidence="1">Uncharacterized protein</fullName>
    </submittedName>
</protein>
<dbReference type="KEGG" id="hap:HAPS_1873"/>
<dbReference type="EMBL" id="CP001321">
    <property type="protein sequence ID" value="ACL33368.1"/>
    <property type="molecule type" value="Genomic_DNA"/>
</dbReference>
<dbReference type="AlphaFoldDB" id="B8F7R6"/>
<dbReference type="HOGENOM" id="CLU_3290466_0_0_6"/>
<accession>B8F7R6</accession>
<evidence type="ECO:0000313" key="1">
    <source>
        <dbReference type="EMBL" id="ACL33368.1"/>
    </source>
</evidence>
<sequence>MCDGAYRIFLLGGVMQKVKWAKMVENGQFLQYFLHRFGQV</sequence>
<keyword evidence="2" id="KW-1185">Reference proteome</keyword>
<name>B8F7R6_GLAP5</name>